<protein>
    <recommendedName>
        <fullName evidence="5">Phosphatase and actin regulator</fullName>
    </recommendedName>
</protein>
<name>A0A3Q2UYP4_HAPBU</name>
<dbReference type="Gene3D" id="6.10.140.1750">
    <property type="match status" value="1"/>
</dbReference>
<dbReference type="GO" id="GO:0006418">
    <property type="term" value="P:tRNA aminoacylation for protein translation"/>
    <property type="evidence" value="ECO:0007669"/>
    <property type="project" value="InterPro"/>
</dbReference>
<evidence type="ECO:0000256" key="1">
    <source>
        <dbReference type="ARBA" id="ARBA00009795"/>
    </source>
</evidence>
<dbReference type="OMA" id="LQDCDRV"/>
<proteinExistence type="inferred from homology"/>
<evidence type="ECO:0000256" key="4">
    <source>
        <dbReference type="PROSITE-ProRule" id="PRU00401"/>
    </source>
</evidence>
<sequence length="486" mass="54552">MATSDGLDGCLQRGRSQSDPNILTEPGIELAHGTDVVDQQRVLRTGCLVTGVHTPPIRRNSKLATLGRIFKPWKWRKKKNEKLKQSSTDVALSSGLLCHDPNSPTQGCCSDGAVLLGGFGGPLNPNLTVSSVEYLGPEEEHPPSVAAPFQDCDRVEENVRLQEEEGNEEVHPAGDLPEGLQDMGEQMEERSEEEIPPGTSPPQVPPKLLPQLSTGDDSGPLSLPIHLPNSYLPKEPLPRATESLASMTLPLRGPLANPSGSPHLGNMIHPPMPPSCIMEELQRAFASKNRQESCVGFGGSDWPKKEAEENKENVRLDQCFSNTSGLPTDLDGWNESVISGTLPRRLRKELLAFKLRNRPSKQELEDRNIFPARSDQERQEIRQQIEMKLRNDQTEQEERREIKQRLNRKLNQRPTVDELRDRKILIRFSDYVEVAKAQDYDRRADKPWTRLSAADKAAIRKELNEFKSTEMEVHASSKHLTRFHRP</sequence>
<feature type="repeat" description="RPEL" evidence="4">
    <location>
        <begin position="349"/>
        <end position="374"/>
    </location>
</feature>
<dbReference type="GeneTree" id="ENSGT00940000157562"/>
<accession>A0A3Q2UYP4</accession>
<evidence type="ECO:0000313" key="8">
    <source>
        <dbReference type="Proteomes" id="UP000264840"/>
    </source>
</evidence>
<dbReference type="GO" id="GO:0003779">
    <property type="term" value="F:actin binding"/>
    <property type="evidence" value="ECO:0007669"/>
    <property type="project" value="UniProtKB-KW"/>
</dbReference>
<comment type="subunit">
    <text evidence="5">Binds PPP1CA and actin.</text>
</comment>
<keyword evidence="3 5" id="KW-0009">Actin-binding</keyword>
<comment type="similarity">
    <text evidence="1 5">Belongs to the phosphatase and actin regulator family.</text>
</comment>
<evidence type="ECO:0000256" key="6">
    <source>
        <dbReference type="SAM" id="MobiDB-lite"/>
    </source>
</evidence>
<evidence type="ECO:0000256" key="2">
    <source>
        <dbReference type="ARBA" id="ARBA00022737"/>
    </source>
</evidence>
<dbReference type="AlphaFoldDB" id="A0A3Q2UYP4"/>
<keyword evidence="2 5" id="KW-0677">Repeat</keyword>
<feature type="repeat" description="RPEL" evidence="4">
    <location>
        <begin position="404"/>
        <end position="429"/>
    </location>
</feature>
<dbReference type="Pfam" id="PF02755">
    <property type="entry name" value="RPEL"/>
    <property type="match status" value="1"/>
</dbReference>
<evidence type="ECO:0000256" key="3">
    <source>
        <dbReference type="ARBA" id="ARBA00023203"/>
    </source>
</evidence>
<dbReference type="GO" id="GO:0005524">
    <property type="term" value="F:ATP binding"/>
    <property type="evidence" value="ECO:0007669"/>
    <property type="project" value="InterPro"/>
</dbReference>
<dbReference type="Proteomes" id="UP000264840">
    <property type="component" value="Unplaced"/>
</dbReference>
<dbReference type="InterPro" id="IPR001412">
    <property type="entry name" value="aa-tRNA-synth_I_CS"/>
</dbReference>
<feature type="region of interest" description="Disordered" evidence="6">
    <location>
        <begin position="162"/>
        <end position="207"/>
    </location>
</feature>
<dbReference type="GO" id="GO:0004812">
    <property type="term" value="F:aminoacyl-tRNA ligase activity"/>
    <property type="evidence" value="ECO:0007669"/>
    <property type="project" value="InterPro"/>
</dbReference>
<feature type="region of interest" description="Disordered" evidence="6">
    <location>
        <begin position="1"/>
        <end position="21"/>
    </location>
</feature>
<evidence type="ECO:0000313" key="7">
    <source>
        <dbReference type="Ensembl" id="ENSHBUP00000003050.1"/>
    </source>
</evidence>
<reference evidence="7" key="1">
    <citation type="submission" date="2025-08" db="UniProtKB">
        <authorList>
            <consortium name="Ensembl"/>
        </authorList>
    </citation>
    <scope>IDENTIFICATION</scope>
</reference>
<dbReference type="PANTHER" id="PTHR12751:SF19">
    <property type="entry name" value="PHOSPHATASE AND ACTIN REGULATOR"/>
    <property type="match status" value="1"/>
</dbReference>
<organism evidence="7 8">
    <name type="scientific">Haplochromis burtoni</name>
    <name type="common">Burton's mouthbrooder</name>
    <name type="synonym">Chromis burtoni</name>
    <dbReference type="NCBI Taxonomy" id="8153"/>
    <lineage>
        <taxon>Eukaryota</taxon>
        <taxon>Metazoa</taxon>
        <taxon>Chordata</taxon>
        <taxon>Craniata</taxon>
        <taxon>Vertebrata</taxon>
        <taxon>Euteleostomi</taxon>
        <taxon>Actinopterygii</taxon>
        <taxon>Neopterygii</taxon>
        <taxon>Teleostei</taxon>
        <taxon>Neoteleostei</taxon>
        <taxon>Acanthomorphata</taxon>
        <taxon>Ovalentaria</taxon>
        <taxon>Cichlomorphae</taxon>
        <taxon>Cichliformes</taxon>
        <taxon>Cichlidae</taxon>
        <taxon>African cichlids</taxon>
        <taxon>Pseudocrenilabrinae</taxon>
        <taxon>Haplochromini</taxon>
        <taxon>Haplochromis</taxon>
    </lineage>
</organism>
<dbReference type="Ensembl" id="ENSHBUT00000011041.1">
    <property type="protein sequence ID" value="ENSHBUP00000003050.1"/>
    <property type="gene ID" value="ENSHBUG00000004325.1"/>
</dbReference>
<dbReference type="InterPro" id="IPR004018">
    <property type="entry name" value="RPEL_repeat"/>
</dbReference>
<reference evidence="7" key="2">
    <citation type="submission" date="2025-09" db="UniProtKB">
        <authorList>
            <consortium name="Ensembl"/>
        </authorList>
    </citation>
    <scope>IDENTIFICATION</scope>
</reference>
<feature type="compositionally biased region" description="Basic and acidic residues" evidence="6">
    <location>
        <begin position="162"/>
        <end position="172"/>
    </location>
</feature>
<dbReference type="GO" id="GO:0030036">
    <property type="term" value="P:actin cytoskeleton organization"/>
    <property type="evidence" value="ECO:0007669"/>
    <property type="project" value="TreeGrafter"/>
</dbReference>
<evidence type="ECO:0000256" key="5">
    <source>
        <dbReference type="RuleBase" id="RU301113"/>
    </source>
</evidence>
<keyword evidence="8" id="KW-1185">Reference proteome</keyword>
<dbReference type="PANTHER" id="PTHR12751">
    <property type="entry name" value="PHOSPHATASE AND ACTIN REGULATOR PHACTR"/>
    <property type="match status" value="1"/>
</dbReference>
<dbReference type="Gene3D" id="6.10.140.2130">
    <property type="match status" value="1"/>
</dbReference>
<dbReference type="GO" id="GO:0004864">
    <property type="term" value="F:protein phosphatase inhibitor activity"/>
    <property type="evidence" value="ECO:0007669"/>
    <property type="project" value="UniProtKB-UniRule"/>
</dbReference>
<dbReference type="PROSITE" id="PS51073">
    <property type="entry name" value="RPEL"/>
    <property type="match status" value="2"/>
</dbReference>
<dbReference type="PROSITE" id="PS00178">
    <property type="entry name" value="AA_TRNA_LIGASE_I"/>
    <property type="match status" value="1"/>
</dbReference>
<dbReference type="SMART" id="SM00707">
    <property type="entry name" value="RPEL"/>
    <property type="match status" value="2"/>
</dbReference>
<feature type="compositionally biased region" description="Pro residues" evidence="6">
    <location>
        <begin position="198"/>
        <end position="207"/>
    </location>
</feature>